<evidence type="ECO:0000313" key="3">
    <source>
        <dbReference type="EMBL" id="AXE16742.1"/>
    </source>
</evidence>
<gene>
    <name evidence="3" type="ORF">DR864_02845</name>
</gene>
<dbReference type="EMBL" id="CP030850">
    <property type="protein sequence ID" value="AXE16742.1"/>
    <property type="molecule type" value="Genomic_DNA"/>
</dbReference>
<feature type="region of interest" description="Disordered" evidence="2">
    <location>
        <begin position="212"/>
        <end position="231"/>
    </location>
</feature>
<name>A0A344TDM1_9BACT</name>
<dbReference type="InterPro" id="IPR019734">
    <property type="entry name" value="TPR_rpt"/>
</dbReference>
<dbReference type="SMART" id="SM00028">
    <property type="entry name" value="TPR"/>
    <property type="match status" value="2"/>
</dbReference>
<organism evidence="3 4">
    <name type="scientific">Runella rosea</name>
    <dbReference type="NCBI Taxonomy" id="2259595"/>
    <lineage>
        <taxon>Bacteria</taxon>
        <taxon>Pseudomonadati</taxon>
        <taxon>Bacteroidota</taxon>
        <taxon>Cytophagia</taxon>
        <taxon>Cytophagales</taxon>
        <taxon>Spirosomataceae</taxon>
        <taxon>Runella</taxon>
    </lineage>
</organism>
<dbReference type="OrthoDB" id="597471at2"/>
<feature type="repeat" description="TPR" evidence="1">
    <location>
        <begin position="96"/>
        <end position="129"/>
    </location>
</feature>
<dbReference type="InterPro" id="IPR011990">
    <property type="entry name" value="TPR-like_helical_dom_sf"/>
</dbReference>
<dbReference type="Gene3D" id="1.25.40.10">
    <property type="entry name" value="Tetratricopeptide repeat domain"/>
    <property type="match status" value="1"/>
</dbReference>
<keyword evidence="4" id="KW-1185">Reference proteome</keyword>
<sequence>MLPSVLIYILLWIWDNRSFDTISRSNRAKLEAQEAYMEADFKKAMEAYRNVSSNSLFTEPAARFNLAHSYFQLKQLQNARRYYKRLTLLDDAWLASRAYSQLGVIEAVDKDTLEALRYFKEGMRKNPENQIARFNYEFLKKRYSGKVEAEPLKPNVQKKEQTAQAPPPPNVGQEVLKTEEKKDLLTQLQNMKMSEAQAMMILDALKASEIQYLQQQKHPSRKPNDNSKGKW</sequence>
<reference evidence="3 4" key="1">
    <citation type="submission" date="2018-07" db="EMBL/GenBank/DDBJ databases">
        <title>Genome sequencing of Runella.</title>
        <authorList>
            <person name="Baek M.-G."/>
            <person name="Yi H."/>
        </authorList>
    </citation>
    <scope>NUCLEOTIDE SEQUENCE [LARGE SCALE GENOMIC DNA]</scope>
    <source>
        <strain evidence="3 4">HYN0085</strain>
    </source>
</reference>
<feature type="region of interest" description="Disordered" evidence="2">
    <location>
        <begin position="150"/>
        <end position="175"/>
    </location>
</feature>
<evidence type="ECO:0000256" key="1">
    <source>
        <dbReference type="PROSITE-ProRule" id="PRU00339"/>
    </source>
</evidence>
<evidence type="ECO:0000313" key="4">
    <source>
        <dbReference type="Proteomes" id="UP000251993"/>
    </source>
</evidence>
<feature type="compositionally biased region" description="Basic and acidic residues" evidence="2">
    <location>
        <begin position="150"/>
        <end position="161"/>
    </location>
</feature>
<dbReference type="Proteomes" id="UP000251993">
    <property type="component" value="Chromosome"/>
</dbReference>
<proteinExistence type="predicted"/>
<dbReference type="AlphaFoldDB" id="A0A344TDM1"/>
<dbReference type="SUPFAM" id="SSF48452">
    <property type="entry name" value="TPR-like"/>
    <property type="match status" value="1"/>
</dbReference>
<dbReference type="KEGG" id="run:DR864_02845"/>
<keyword evidence="1" id="KW-0802">TPR repeat</keyword>
<evidence type="ECO:0000256" key="2">
    <source>
        <dbReference type="SAM" id="MobiDB-lite"/>
    </source>
</evidence>
<accession>A0A344TDM1</accession>
<dbReference type="PROSITE" id="PS50005">
    <property type="entry name" value="TPR"/>
    <property type="match status" value="1"/>
</dbReference>
<protein>
    <submittedName>
        <fullName evidence="3">Uncharacterized protein</fullName>
    </submittedName>
</protein>
<feature type="compositionally biased region" description="Basic and acidic residues" evidence="2">
    <location>
        <begin position="222"/>
        <end position="231"/>
    </location>
</feature>